<gene>
    <name evidence="1" type="ORF">Sste5346_010244</name>
</gene>
<protein>
    <submittedName>
        <fullName evidence="1">Uncharacterized protein</fullName>
    </submittedName>
</protein>
<organism evidence="1 2">
    <name type="scientific">Sporothrix stenoceras</name>
    <dbReference type="NCBI Taxonomy" id="5173"/>
    <lineage>
        <taxon>Eukaryota</taxon>
        <taxon>Fungi</taxon>
        <taxon>Dikarya</taxon>
        <taxon>Ascomycota</taxon>
        <taxon>Pezizomycotina</taxon>
        <taxon>Sordariomycetes</taxon>
        <taxon>Sordariomycetidae</taxon>
        <taxon>Ophiostomatales</taxon>
        <taxon>Ophiostomataceae</taxon>
        <taxon>Sporothrix</taxon>
    </lineage>
</organism>
<dbReference type="InterPro" id="IPR029058">
    <property type="entry name" value="AB_hydrolase_fold"/>
</dbReference>
<proteinExistence type="predicted"/>
<dbReference type="Gene3D" id="3.40.50.1820">
    <property type="entry name" value="alpha/beta hydrolase"/>
    <property type="match status" value="1"/>
</dbReference>
<sequence>MSSTGLDTGPGASSSSSLSSATKLTAVRAFSDQQIDKHLGTPSLSLNFNDRWFTTAEESGWGRNLCKAVNAEYNIVAPSETALRGAIGFGPDSLFASVPQALLRATATATASPVAASAVVYRFDQVDEAVWGPFRVYVFHGLDNGYFMRYPFVARDTASLSGRATADRFTEAVAYFVLGGLPWESFETSNRMMVVDESSSSLEKTELCRRWETLASTEERRKMFMNAGHLLVQYRPEMEQ</sequence>
<name>A0ABR3YGW8_9PEZI</name>
<comment type="caution">
    <text evidence="1">The sequence shown here is derived from an EMBL/GenBank/DDBJ whole genome shotgun (WGS) entry which is preliminary data.</text>
</comment>
<reference evidence="1 2" key="1">
    <citation type="journal article" date="2024" name="IMA Fungus">
        <title>IMA Genome - F19 : A genome assembly and annotation guide to empower mycologists, including annotated draft genome sequences of Ceratocystis pirilliformis, Diaporthe australafricana, Fusarium ophioides, Paecilomyces lecythidis, and Sporothrix stenoceras.</title>
        <authorList>
            <person name="Aylward J."/>
            <person name="Wilson A.M."/>
            <person name="Visagie C.M."/>
            <person name="Spraker J."/>
            <person name="Barnes I."/>
            <person name="Buitendag C."/>
            <person name="Ceriani C."/>
            <person name="Del Mar Angel L."/>
            <person name="du Plessis D."/>
            <person name="Fuchs T."/>
            <person name="Gasser K."/>
            <person name="Kramer D."/>
            <person name="Li W."/>
            <person name="Munsamy K."/>
            <person name="Piso A."/>
            <person name="Price J.L."/>
            <person name="Sonnekus B."/>
            <person name="Thomas C."/>
            <person name="van der Nest A."/>
            <person name="van Dijk A."/>
            <person name="van Heerden A."/>
            <person name="van Vuuren N."/>
            <person name="Yilmaz N."/>
            <person name="Duong T.A."/>
            <person name="van der Merwe N.A."/>
            <person name="Wingfield M.J."/>
            <person name="Wingfield B.D."/>
        </authorList>
    </citation>
    <scope>NUCLEOTIDE SEQUENCE [LARGE SCALE GENOMIC DNA]</scope>
    <source>
        <strain evidence="1 2">CMW 5346</strain>
    </source>
</reference>
<dbReference type="Proteomes" id="UP001583186">
    <property type="component" value="Unassembled WGS sequence"/>
</dbReference>
<accession>A0ABR3YGW8</accession>
<evidence type="ECO:0000313" key="1">
    <source>
        <dbReference type="EMBL" id="KAL1887403.1"/>
    </source>
</evidence>
<dbReference type="SUPFAM" id="SSF53474">
    <property type="entry name" value="alpha/beta-Hydrolases"/>
    <property type="match status" value="1"/>
</dbReference>
<evidence type="ECO:0000313" key="2">
    <source>
        <dbReference type="Proteomes" id="UP001583186"/>
    </source>
</evidence>
<dbReference type="EMBL" id="JAWCUI010000122">
    <property type="protein sequence ID" value="KAL1887403.1"/>
    <property type="molecule type" value="Genomic_DNA"/>
</dbReference>
<keyword evidence="2" id="KW-1185">Reference proteome</keyword>